<comment type="similarity">
    <text evidence="2">Belongs to the outer membrane factor (OMF) (TC 1.B.17) family.</text>
</comment>
<reference evidence="9 10" key="1">
    <citation type="submission" date="2019-01" db="EMBL/GenBank/DDBJ databases">
        <title>Hymenobacter humicola sp. nov., isolated from soils in Antarctica.</title>
        <authorList>
            <person name="Sedlacek I."/>
            <person name="Holochova P."/>
            <person name="Kralova S."/>
            <person name="Pantucek R."/>
            <person name="Stankova E."/>
            <person name="Vrbovska V."/>
            <person name="Kristofova L."/>
            <person name="Svec P."/>
            <person name="Busse H.-J."/>
        </authorList>
    </citation>
    <scope>NUCLEOTIDE SEQUENCE [LARGE SCALE GENOMIC DNA]</scope>
    <source>
        <strain evidence="9 10">CCM 8852</strain>
    </source>
</reference>
<keyword evidence="4" id="KW-1134">Transmembrane beta strand</keyword>
<dbReference type="Proteomes" id="UP000284250">
    <property type="component" value="Unassembled WGS sequence"/>
</dbReference>
<keyword evidence="10" id="KW-1185">Reference proteome</keyword>
<name>A0A418R638_9BACT</name>
<comment type="subcellular location">
    <subcellularLocation>
        <location evidence="1">Cell outer membrane</location>
    </subcellularLocation>
</comment>
<dbReference type="PANTHER" id="PTHR30026:SF20">
    <property type="entry name" value="OUTER MEMBRANE PROTEIN TOLC"/>
    <property type="match status" value="1"/>
</dbReference>
<proteinExistence type="inferred from homology"/>
<dbReference type="GO" id="GO:1990281">
    <property type="term" value="C:efflux pump complex"/>
    <property type="evidence" value="ECO:0007669"/>
    <property type="project" value="TreeGrafter"/>
</dbReference>
<evidence type="ECO:0000313" key="9">
    <source>
        <dbReference type="EMBL" id="RIY12821.1"/>
    </source>
</evidence>
<evidence type="ECO:0000256" key="2">
    <source>
        <dbReference type="ARBA" id="ARBA00007613"/>
    </source>
</evidence>
<dbReference type="InterPro" id="IPR051906">
    <property type="entry name" value="TolC-like"/>
</dbReference>
<gene>
    <name evidence="9" type="ORF">D0T11_03610</name>
</gene>
<organism evidence="9 10">
    <name type="scientific">Hymenobacter rubripertinctus</name>
    <dbReference type="NCBI Taxonomy" id="2029981"/>
    <lineage>
        <taxon>Bacteria</taxon>
        <taxon>Pseudomonadati</taxon>
        <taxon>Bacteroidota</taxon>
        <taxon>Cytophagia</taxon>
        <taxon>Cytophagales</taxon>
        <taxon>Hymenobacteraceae</taxon>
        <taxon>Hymenobacter</taxon>
    </lineage>
</organism>
<evidence type="ECO:0000256" key="8">
    <source>
        <dbReference type="SAM" id="MobiDB-lite"/>
    </source>
</evidence>
<dbReference type="GO" id="GO:0015562">
    <property type="term" value="F:efflux transmembrane transporter activity"/>
    <property type="evidence" value="ECO:0007669"/>
    <property type="project" value="InterPro"/>
</dbReference>
<evidence type="ECO:0000256" key="5">
    <source>
        <dbReference type="ARBA" id="ARBA00022692"/>
    </source>
</evidence>
<dbReference type="SUPFAM" id="SSF56954">
    <property type="entry name" value="Outer membrane efflux proteins (OEP)"/>
    <property type="match status" value="1"/>
</dbReference>
<dbReference type="Pfam" id="PF02321">
    <property type="entry name" value="OEP"/>
    <property type="match status" value="1"/>
</dbReference>
<dbReference type="Gene3D" id="1.20.1600.10">
    <property type="entry name" value="Outer membrane efflux proteins (OEP)"/>
    <property type="match status" value="1"/>
</dbReference>
<keyword evidence="5" id="KW-0812">Transmembrane</keyword>
<evidence type="ECO:0000313" key="10">
    <source>
        <dbReference type="Proteomes" id="UP000284250"/>
    </source>
</evidence>
<dbReference type="GO" id="GO:0009279">
    <property type="term" value="C:cell outer membrane"/>
    <property type="evidence" value="ECO:0007669"/>
    <property type="project" value="UniProtKB-SubCell"/>
</dbReference>
<evidence type="ECO:0000256" key="4">
    <source>
        <dbReference type="ARBA" id="ARBA00022452"/>
    </source>
</evidence>
<keyword evidence="3" id="KW-0813">Transport</keyword>
<keyword evidence="7" id="KW-0998">Cell outer membrane</keyword>
<evidence type="ECO:0000256" key="6">
    <source>
        <dbReference type="ARBA" id="ARBA00023136"/>
    </source>
</evidence>
<sequence>MVGVGMACRQDNDLLISRPPAPANYHLSKQLLLSFYMKKNLRLLLLAAGPGLLAPAGAALAQTAQPALGTTLDAASGTLPLSLKQAIEYAVQNKSTLLATRLGEQTAKAKVGEIRSAGLPQVNVVANVADNFKLQKSLVNFGALGGGASATTLTPGDITAAQNGQTVNLGTVKLPTEPMPPQAFAFGLQWAGNTSASVSQLLFDGAYLIGLKAAKVYEQLAQKQTQQAEIDVVEQVSKAYYSTLVARERLQLLSRNVQRLDTLLYQTNETFKAGFAEKLDVQRLQVQRNNLVVEQQKAGRLTELSVALLKFQMGLPQSQDVQLSDSLSTALVDAGTLRQTLGAASFKTGGGVSGLGDVPTAPALVSPNSADQRSQDQQTALSGARTGQLAGAINYNNRIEFSTLETQQALAGLDLANRRAGAYPRLLATAAYGFSGSGLTAGDLFAFRGPDSRSSNGFPNQNWFGFGNVGLSLQIPVFDGFRRKYLVQQSRIQQQTIERGFETLRQSIDLQDAQSRTTLVNALDVLDNQKANLALANEVARVSRIKFQEGVGANLEVISAETGLREAQTNYYAALYDVLVAKVDRDKATGELYRKASN</sequence>
<keyword evidence="6" id="KW-0472">Membrane</keyword>
<feature type="compositionally biased region" description="Polar residues" evidence="8">
    <location>
        <begin position="366"/>
        <end position="381"/>
    </location>
</feature>
<evidence type="ECO:0000256" key="3">
    <source>
        <dbReference type="ARBA" id="ARBA00022448"/>
    </source>
</evidence>
<comment type="caution">
    <text evidence="9">The sequence shown here is derived from an EMBL/GenBank/DDBJ whole genome shotgun (WGS) entry which is preliminary data.</text>
</comment>
<evidence type="ECO:0000256" key="1">
    <source>
        <dbReference type="ARBA" id="ARBA00004442"/>
    </source>
</evidence>
<protein>
    <submittedName>
        <fullName evidence="9">TolC family protein</fullName>
    </submittedName>
</protein>
<dbReference type="GO" id="GO:0015288">
    <property type="term" value="F:porin activity"/>
    <property type="evidence" value="ECO:0007669"/>
    <property type="project" value="TreeGrafter"/>
</dbReference>
<dbReference type="InterPro" id="IPR003423">
    <property type="entry name" value="OMP_efflux"/>
</dbReference>
<accession>A0A418R638</accession>
<dbReference type="AlphaFoldDB" id="A0A418R638"/>
<dbReference type="PANTHER" id="PTHR30026">
    <property type="entry name" value="OUTER MEMBRANE PROTEIN TOLC"/>
    <property type="match status" value="1"/>
</dbReference>
<dbReference type="EMBL" id="QYCN01000004">
    <property type="protein sequence ID" value="RIY12821.1"/>
    <property type="molecule type" value="Genomic_DNA"/>
</dbReference>
<evidence type="ECO:0000256" key="7">
    <source>
        <dbReference type="ARBA" id="ARBA00023237"/>
    </source>
</evidence>
<feature type="region of interest" description="Disordered" evidence="8">
    <location>
        <begin position="358"/>
        <end position="383"/>
    </location>
</feature>